<dbReference type="SUPFAM" id="SSF158446">
    <property type="entry name" value="IVS-encoded protein-like"/>
    <property type="match status" value="1"/>
</dbReference>
<dbReference type="Gene3D" id="1.20.1440.60">
    <property type="entry name" value="23S rRNA-intervening sequence"/>
    <property type="match status" value="1"/>
</dbReference>
<dbReference type="Pfam" id="PF05635">
    <property type="entry name" value="23S_rRNA_IVP"/>
    <property type="match status" value="1"/>
</dbReference>
<evidence type="ECO:0000313" key="2">
    <source>
        <dbReference type="Proteomes" id="UP000178587"/>
    </source>
</evidence>
<organism evidence="1 2">
    <name type="scientific">Candidatus Kaiserbacteria bacterium RIFCSPLOWO2_01_FULL_50_24</name>
    <dbReference type="NCBI Taxonomy" id="1798507"/>
    <lineage>
        <taxon>Bacteria</taxon>
        <taxon>Candidatus Kaiseribacteriota</taxon>
    </lineage>
</organism>
<proteinExistence type="predicted"/>
<gene>
    <name evidence="1" type="ORF">A3A34_02030</name>
</gene>
<name>A0A1F6ENA7_9BACT</name>
<dbReference type="NCBIfam" id="TIGR02436">
    <property type="entry name" value="four helix bundle protein"/>
    <property type="match status" value="1"/>
</dbReference>
<evidence type="ECO:0008006" key="3">
    <source>
        <dbReference type="Google" id="ProtNLM"/>
    </source>
</evidence>
<sequence length="123" mass="14081">MNKEVRSHKDLVVWQKSIVLVVEIYCFTEKFPREEMFSLVSQMRRAAVSIPSNIAEGRSRGTRKDFTHFLRVGLGSVAELETQLFICQKLHFGDPKQSQGIESELSEVGRMLHAMIKKLEAKS</sequence>
<protein>
    <recommendedName>
        <fullName evidence="3">Four helix bundle protein</fullName>
    </recommendedName>
</protein>
<comment type="caution">
    <text evidence="1">The sequence shown here is derived from an EMBL/GenBank/DDBJ whole genome shotgun (WGS) entry which is preliminary data.</text>
</comment>
<accession>A0A1F6ENA7</accession>
<dbReference type="STRING" id="1798507.A3A34_02030"/>
<dbReference type="AlphaFoldDB" id="A0A1F6ENA7"/>
<dbReference type="EMBL" id="MFLU01000007">
    <property type="protein sequence ID" value="OGG75114.1"/>
    <property type="molecule type" value="Genomic_DNA"/>
</dbReference>
<reference evidence="1 2" key="1">
    <citation type="journal article" date="2016" name="Nat. Commun.">
        <title>Thousands of microbial genomes shed light on interconnected biogeochemical processes in an aquifer system.</title>
        <authorList>
            <person name="Anantharaman K."/>
            <person name="Brown C.T."/>
            <person name="Hug L.A."/>
            <person name="Sharon I."/>
            <person name="Castelle C.J."/>
            <person name="Probst A.J."/>
            <person name="Thomas B.C."/>
            <person name="Singh A."/>
            <person name="Wilkins M.J."/>
            <person name="Karaoz U."/>
            <person name="Brodie E.L."/>
            <person name="Williams K.H."/>
            <person name="Hubbard S.S."/>
            <person name="Banfield J.F."/>
        </authorList>
    </citation>
    <scope>NUCLEOTIDE SEQUENCE [LARGE SCALE GENOMIC DNA]</scope>
</reference>
<evidence type="ECO:0000313" key="1">
    <source>
        <dbReference type="EMBL" id="OGG75114.1"/>
    </source>
</evidence>
<dbReference type="Proteomes" id="UP000178587">
    <property type="component" value="Unassembled WGS sequence"/>
</dbReference>
<dbReference type="NCBIfam" id="NF008911">
    <property type="entry name" value="PRK12275.1-2"/>
    <property type="match status" value="1"/>
</dbReference>
<dbReference type="PANTHER" id="PTHR38471">
    <property type="entry name" value="FOUR HELIX BUNDLE PROTEIN"/>
    <property type="match status" value="1"/>
</dbReference>
<dbReference type="PANTHER" id="PTHR38471:SF2">
    <property type="entry name" value="FOUR HELIX BUNDLE PROTEIN"/>
    <property type="match status" value="1"/>
</dbReference>
<dbReference type="InterPro" id="IPR012657">
    <property type="entry name" value="23S_rRNA-intervening_sequence"/>
</dbReference>
<dbReference type="CDD" id="cd16377">
    <property type="entry name" value="23S_rRNA_IVP_like"/>
    <property type="match status" value="1"/>
</dbReference>
<dbReference type="InterPro" id="IPR036583">
    <property type="entry name" value="23S_rRNA_IVS_sf"/>
</dbReference>